<name>A0A4Q1KIS6_9SPHN</name>
<dbReference type="AlphaFoldDB" id="A0A4Q1KIS6"/>
<organism evidence="4 5">
    <name type="scientific">Sphingobium fluviale</name>
    <dbReference type="NCBI Taxonomy" id="2506423"/>
    <lineage>
        <taxon>Bacteria</taxon>
        <taxon>Pseudomonadati</taxon>
        <taxon>Pseudomonadota</taxon>
        <taxon>Alphaproteobacteria</taxon>
        <taxon>Sphingomonadales</taxon>
        <taxon>Sphingomonadaceae</taxon>
        <taxon>Sphingobium</taxon>
    </lineage>
</organism>
<feature type="domain" description="Flagellar basal-body/hook protein C-terminal" evidence="3">
    <location>
        <begin position="54"/>
        <end position="89"/>
    </location>
</feature>
<sequence length="92" mass="9653">MQAIGISLSGIQSSLSRFDASAARVARASANPPAPDSAPQGGVTPAPRQAAADIDIASEMIEQLTAKLTYDANLSVLKTAEEMQQSIIRRWA</sequence>
<evidence type="ECO:0000256" key="1">
    <source>
        <dbReference type="ARBA" id="ARBA00009677"/>
    </source>
</evidence>
<evidence type="ECO:0000256" key="2">
    <source>
        <dbReference type="SAM" id="MobiDB-lite"/>
    </source>
</evidence>
<gene>
    <name evidence="4" type="ORF">EQG66_06000</name>
</gene>
<keyword evidence="5" id="KW-1185">Reference proteome</keyword>
<dbReference type="RefSeq" id="WP_129403692.1">
    <property type="nucleotide sequence ID" value="NZ_SBKP01000004.1"/>
</dbReference>
<evidence type="ECO:0000313" key="5">
    <source>
        <dbReference type="Proteomes" id="UP000290958"/>
    </source>
</evidence>
<dbReference type="Pfam" id="PF06429">
    <property type="entry name" value="Flg_bbr_C"/>
    <property type="match status" value="1"/>
</dbReference>
<reference evidence="5" key="1">
    <citation type="submission" date="2019-01" db="EMBL/GenBank/DDBJ databases">
        <title>Cytophagaceae bacterium strain CAR-16.</title>
        <authorList>
            <person name="Chen W.-M."/>
        </authorList>
    </citation>
    <scope>NUCLEOTIDE SEQUENCE [LARGE SCALE GENOMIC DNA]</scope>
    <source>
        <strain evidence="5">CHR27</strain>
    </source>
</reference>
<protein>
    <recommendedName>
        <fullName evidence="3">Flagellar basal-body/hook protein C-terminal domain-containing protein</fullName>
    </recommendedName>
</protein>
<proteinExistence type="inferred from homology"/>
<evidence type="ECO:0000259" key="3">
    <source>
        <dbReference type="Pfam" id="PF06429"/>
    </source>
</evidence>
<dbReference type="InterPro" id="IPR010930">
    <property type="entry name" value="Flg_bb/hook_C_dom"/>
</dbReference>
<accession>A0A4Q1KIS6</accession>
<comment type="similarity">
    <text evidence="1">Belongs to the flagella basal body rod proteins family.</text>
</comment>
<dbReference type="Proteomes" id="UP000290958">
    <property type="component" value="Unassembled WGS sequence"/>
</dbReference>
<evidence type="ECO:0000313" key="4">
    <source>
        <dbReference type="EMBL" id="RXR29502.1"/>
    </source>
</evidence>
<comment type="caution">
    <text evidence="4">The sequence shown here is derived from an EMBL/GenBank/DDBJ whole genome shotgun (WGS) entry which is preliminary data.</text>
</comment>
<feature type="region of interest" description="Disordered" evidence="2">
    <location>
        <begin position="26"/>
        <end position="49"/>
    </location>
</feature>
<dbReference type="EMBL" id="SBKP01000004">
    <property type="protein sequence ID" value="RXR29502.1"/>
    <property type="molecule type" value="Genomic_DNA"/>
</dbReference>